<organism evidence="3 4">
    <name type="scientific">Meloidogyne javanica</name>
    <name type="common">Root-knot nematode worm</name>
    <dbReference type="NCBI Taxonomy" id="6303"/>
    <lineage>
        <taxon>Eukaryota</taxon>
        <taxon>Metazoa</taxon>
        <taxon>Ecdysozoa</taxon>
        <taxon>Nematoda</taxon>
        <taxon>Chromadorea</taxon>
        <taxon>Rhabditida</taxon>
        <taxon>Tylenchina</taxon>
        <taxon>Tylenchomorpha</taxon>
        <taxon>Tylenchoidea</taxon>
        <taxon>Meloidogynidae</taxon>
        <taxon>Meloidogyninae</taxon>
        <taxon>Meloidogyne</taxon>
        <taxon>Meloidogyne incognita group</taxon>
    </lineage>
</organism>
<keyword evidence="3" id="KW-1185">Reference proteome</keyword>
<dbReference type="SUPFAM" id="SSF54236">
    <property type="entry name" value="Ubiquitin-like"/>
    <property type="match status" value="1"/>
</dbReference>
<feature type="region of interest" description="Disordered" evidence="1">
    <location>
        <begin position="644"/>
        <end position="669"/>
    </location>
</feature>
<evidence type="ECO:0000313" key="3">
    <source>
        <dbReference type="Proteomes" id="UP000887561"/>
    </source>
</evidence>
<evidence type="ECO:0000259" key="2">
    <source>
        <dbReference type="PROSITE" id="PS50053"/>
    </source>
</evidence>
<feature type="compositionally biased region" description="Polar residues" evidence="1">
    <location>
        <begin position="646"/>
        <end position="656"/>
    </location>
</feature>
<reference evidence="4" key="1">
    <citation type="submission" date="2022-11" db="UniProtKB">
        <authorList>
            <consortium name="WormBaseParasite"/>
        </authorList>
    </citation>
    <scope>IDENTIFICATION</scope>
</reference>
<evidence type="ECO:0000256" key="1">
    <source>
        <dbReference type="SAM" id="MobiDB-lite"/>
    </source>
</evidence>
<dbReference type="PROSITE" id="PS50053">
    <property type="entry name" value="UBIQUITIN_2"/>
    <property type="match status" value="1"/>
</dbReference>
<protein>
    <submittedName>
        <fullName evidence="4">Ubiquitin-like domain-containing protein</fullName>
    </submittedName>
</protein>
<accession>A0A915N505</accession>
<sequence>VRDGNVLSEQPDEISFLPTSLLTNLFSNEYEAVKEMHNLNELDNNNTLIPNNNVEDGEIYSFDYADYEYIYTPEPLNSVKITLCKHGKVPLDAVKKGELKAVKTAGLKRLIADSNVHWKVQMPDSDNEQTAISDIGSDFELLTGADLCSECVKDLKLEANFRRSLVVTEKTLSDAFKSLPKRTHDPSRASPFPVLSPPEDSVWVSVDHLKKFKKIALTQMESSGRLSKKADEDPPAEKRLRAGSDIDEDIADDGEFLEEHRRQSTSNNFQSSSEIQIVAEHINTPPLSENVTVRRRRLSSSMDNNENEPPNFSKIYDRNDSFQPLERVDSLSVTEIPDDVPTTIRFNEDLLCKHGRLSYKPKRAWLTKDEWGVLKSNFMEFTSPFLCSSQECPDCIEEYNILSEVRQSNLDQLQKLLNEINPLLKNILNRKWTLEELGLTYKFMLCSDFHSKMKNITNRSKQKQVVEIPRICQDCILCQHGRPYLPLMPSENQEESTLFDQVLDAGQYMEFCDECNLQYFMNEEQKRYIYPDGAEIWVKLKDDESEEQLLAKASGPGTSSSSYTTRRMAMRTNMFKFKMRSTETITDLKLQLMQKTKQSPNDQLLYLNNKALESDQTLEAARVAANNFDNPLVLIVQQRRVEDLDTSTGSTNTATRQLEKGFRDTALSA</sequence>
<dbReference type="InterPro" id="IPR029071">
    <property type="entry name" value="Ubiquitin-like_domsf"/>
</dbReference>
<dbReference type="Proteomes" id="UP000887561">
    <property type="component" value="Unplaced"/>
</dbReference>
<evidence type="ECO:0000313" key="4">
    <source>
        <dbReference type="WBParaSite" id="scaffold6886_cov183.g11421"/>
    </source>
</evidence>
<dbReference type="Pfam" id="PF00240">
    <property type="entry name" value="ubiquitin"/>
    <property type="match status" value="1"/>
</dbReference>
<proteinExistence type="predicted"/>
<dbReference type="WBParaSite" id="scaffold6886_cov183.g11421">
    <property type="protein sequence ID" value="scaffold6886_cov183.g11421"/>
    <property type="gene ID" value="scaffold6886_cov183.g11421"/>
</dbReference>
<feature type="compositionally biased region" description="Basic and acidic residues" evidence="1">
    <location>
        <begin position="228"/>
        <end position="244"/>
    </location>
</feature>
<dbReference type="AlphaFoldDB" id="A0A915N505"/>
<feature type="region of interest" description="Disordered" evidence="1">
    <location>
        <begin position="222"/>
        <end position="249"/>
    </location>
</feature>
<feature type="domain" description="Ubiquitin-like" evidence="2">
    <location>
        <begin position="561"/>
        <end position="627"/>
    </location>
</feature>
<dbReference type="Gene3D" id="3.10.20.90">
    <property type="entry name" value="Phosphatidylinositol 3-kinase Catalytic Subunit, Chain A, domain 1"/>
    <property type="match status" value="1"/>
</dbReference>
<dbReference type="InterPro" id="IPR057775">
    <property type="entry name" value="USP48_dom"/>
</dbReference>
<dbReference type="InterPro" id="IPR000626">
    <property type="entry name" value="Ubiquitin-like_dom"/>
</dbReference>
<name>A0A915N505_MELJA</name>
<dbReference type="Pfam" id="PF24543">
    <property type="entry name" value="Usp-48"/>
    <property type="match status" value="1"/>
</dbReference>